<dbReference type="GO" id="GO:0005634">
    <property type="term" value="C:nucleus"/>
    <property type="evidence" value="ECO:0007669"/>
    <property type="project" value="TreeGrafter"/>
</dbReference>
<dbReference type="PANTHER" id="PTHR15863:SF2">
    <property type="entry name" value="MRN COMPLEX-INTERACTING PROTEIN"/>
    <property type="match status" value="1"/>
</dbReference>
<dbReference type="PANTHER" id="PTHR15863">
    <property type="entry name" value="MRN COMPLEX-INTERACTING PROTEIN"/>
    <property type="match status" value="1"/>
</dbReference>
<gene>
    <name evidence="2" type="ORF">G2W53_033611</name>
</gene>
<evidence type="ECO:0000313" key="3">
    <source>
        <dbReference type="Proteomes" id="UP000634136"/>
    </source>
</evidence>
<keyword evidence="3" id="KW-1185">Reference proteome</keyword>
<comment type="caution">
    <text evidence="2">The sequence shown here is derived from an EMBL/GenBank/DDBJ whole genome shotgun (WGS) entry which is preliminary data.</text>
</comment>
<dbReference type="OrthoDB" id="5960226at2759"/>
<dbReference type="InterPro" id="IPR032739">
    <property type="entry name" value="MRNIP"/>
</dbReference>
<reference evidence="2" key="1">
    <citation type="submission" date="2020-09" db="EMBL/GenBank/DDBJ databases">
        <title>Genome-Enabled Discovery of Anthraquinone Biosynthesis in Senna tora.</title>
        <authorList>
            <person name="Kang S.-H."/>
            <person name="Pandey R.P."/>
            <person name="Lee C.-M."/>
            <person name="Sim J.-S."/>
            <person name="Jeong J.-T."/>
            <person name="Choi B.-S."/>
            <person name="Jung M."/>
            <person name="Ginzburg D."/>
            <person name="Zhao K."/>
            <person name="Won S.Y."/>
            <person name="Oh T.-J."/>
            <person name="Yu Y."/>
            <person name="Kim N.-H."/>
            <person name="Lee O.R."/>
            <person name="Lee T.-H."/>
            <person name="Bashyal P."/>
            <person name="Kim T.-S."/>
            <person name="Lee W.-H."/>
            <person name="Kawkins C."/>
            <person name="Kim C.-K."/>
            <person name="Kim J.S."/>
            <person name="Ahn B.O."/>
            <person name="Rhee S.Y."/>
            <person name="Sohng J.K."/>
        </authorList>
    </citation>
    <scope>NUCLEOTIDE SEQUENCE</scope>
    <source>
        <tissue evidence="2">Leaf</tissue>
    </source>
</reference>
<dbReference type="Proteomes" id="UP000634136">
    <property type="component" value="Unassembled WGS sequence"/>
</dbReference>
<organism evidence="2 3">
    <name type="scientific">Senna tora</name>
    <dbReference type="NCBI Taxonomy" id="362788"/>
    <lineage>
        <taxon>Eukaryota</taxon>
        <taxon>Viridiplantae</taxon>
        <taxon>Streptophyta</taxon>
        <taxon>Embryophyta</taxon>
        <taxon>Tracheophyta</taxon>
        <taxon>Spermatophyta</taxon>
        <taxon>Magnoliopsida</taxon>
        <taxon>eudicotyledons</taxon>
        <taxon>Gunneridae</taxon>
        <taxon>Pentapetalae</taxon>
        <taxon>rosids</taxon>
        <taxon>fabids</taxon>
        <taxon>Fabales</taxon>
        <taxon>Fabaceae</taxon>
        <taxon>Caesalpinioideae</taxon>
        <taxon>Cassia clade</taxon>
        <taxon>Senna</taxon>
    </lineage>
</organism>
<dbReference type="Pfam" id="PF15749">
    <property type="entry name" value="MRNIP"/>
    <property type="match status" value="1"/>
</dbReference>
<feature type="domain" description="MRN complex-interacting protein N-terminal" evidence="1">
    <location>
        <begin position="9"/>
        <end position="109"/>
    </location>
</feature>
<dbReference type="AlphaFoldDB" id="A0A834SYN8"/>
<dbReference type="InterPro" id="IPR049472">
    <property type="entry name" value="MRNIP_N"/>
</dbReference>
<evidence type="ECO:0000313" key="2">
    <source>
        <dbReference type="EMBL" id="KAF7812635.1"/>
    </source>
</evidence>
<dbReference type="GO" id="GO:0003682">
    <property type="term" value="F:chromatin binding"/>
    <property type="evidence" value="ECO:0007669"/>
    <property type="project" value="TreeGrafter"/>
</dbReference>
<proteinExistence type="predicted"/>
<sequence length="276" mass="32399">MSSTIFIALQCCQCLTMQVKQKKKSSNKWNCVVCNQKQSVRKVFAQGFMAKDIRSFVQSFNMSRKSLDEQSHFAENLVSSLEEENKTDEDNNFKLPINQKKKRSDWTEYLDPEDHRNEEQGDLEENGDCFETKVKVVTELEKSMFKKPRLENYSTTLGTVGRVKLCKPRFSKRNNKKEVISQDAEEPVKDQITLKENNTKWDNNYTTPDNERPQRCQPTINRANSKWNDYITEEDDRSENGWKRAFEDNADPWNNSVLEAVINEQRVEDDVHPDFM</sequence>
<evidence type="ECO:0000259" key="1">
    <source>
        <dbReference type="Pfam" id="PF15749"/>
    </source>
</evidence>
<accession>A0A834SYN8</accession>
<name>A0A834SYN8_9FABA</name>
<dbReference type="GO" id="GO:0007095">
    <property type="term" value="P:mitotic G2 DNA damage checkpoint signaling"/>
    <property type="evidence" value="ECO:0007669"/>
    <property type="project" value="TreeGrafter"/>
</dbReference>
<dbReference type="EMBL" id="JAAIUW010000010">
    <property type="protein sequence ID" value="KAF7812635.1"/>
    <property type="molecule type" value="Genomic_DNA"/>
</dbReference>
<protein>
    <submittedName>
        <fullName evidence="2">MRN complex-interacting protein</fullName>
    </submittedName>
</protein>